<evidence type="ECO:0000313" key="5">
    <source>
        <dbReference type="Proteomes" id="UP000824175"/>
    </source>
</evidence>
<reference evidence="4" key="1">
    <citation type="submission" date="2020-10" db="EMBL/GenBank/DDBJ databases">
        <authorList>
            <person name="Gilroy R."/>
        </authorList>
    </citation>
    <scope>NUCLEOTIDE SEQUENCE</scope>
    <source>
        <strain evidence="4">CHK195-11698</strain>
    </source>
</reference>
<name>A0A9D1HME0_9FIRM</name>
<dbReference type="Pfam" id="PF01990">
    <property type="entry name" value="ATP-synt_F"/>
    <property type="match status" value="1"/>
</dbReference>
<dbReference type="InterPro" id="IPR036906">
    <property type="entry name" value="ATPase_V1_fsu_sf"/>
</dbReference>
<accession>A0A9D1HME0</accession>
<comment type="caution">
    <text evidence="4">The sequence shown here is derived from an EMBL/GenBank/DDBJ whole genome shotgun (WGS) entry which is preliminary data.</text>
</comment>
<dbReference type="AlphaFoldDB" id="A0A9D1HME0"/>
<gene>
    <name evidence="4" type="ORF">IAD15_01750</name>
</gene>
<evidence type="ECO:0000256" key="2">
    <source>
        <dbReference type="ARBA" id="ARBA00022448"/>
    </source>
</evidence>
<dbReference type="Gene3D" id="3.40.50.10580">
    <property type="entry name" value="ATPase, V1 complex, subunit F"/>
    <property type="match status" value="1"/>
</dbReference>
<dbReference type="GO" id="GO:0046961">
    <property type="term" value="F:proton-transporting ATPase activity, rotational mechanism"/>
    <property type="evidence" value="ECO:0007669"/>
    <property type="project" value="InterPro"/>
</dbReference>
<keyword evidence="2" id="KW-0813">Transport</keyword>
<comment type="similarity">
    <text evidence="1">Belongs to the V-ATPase F subunit family.</text>
</comment>
<evidence type="ECO:0000313" key="4">
    <source>
        <dbReference type="EMBL" id="HIU12781.1"/>
    </source>
</evidence>
<dbReference type="InterPro" id="IPR008218">
    <property type="entry name" value="ATPase_V1-cplx_f_g_su"/>
</dbReference>
<organism evidence="4 5">
    <name type="scientific">Candidatus Fimiplasma intestinipullorum</name>
    <dbReference type="NCBI Taxonomy" id="2840825"/>
    <lineage>
        <taxon>Bacteria</taxon>
        <taxon>Bacillati</taxon>
        <taxon>Bacillota</taxon>
        <taxon>Clostridia</taxon>
        <taxon>Eubacteriales</taxon>
        <taxon>Candidatus Fimiplasma</taxon>
    </lineage>
</organism>
<dbReference type="SUPFAM" id="SSF159468">
    <property type="entry name" value="AtpF-like"/>
    <property type="match status" value="1"/>
</dbReference>
<evidence type="ECO:0000256" key="3">
    <source>
        <dbReference type="ARBA" id="ARBA00023065"/>
    </source>
</evidence>
<sequence length="102" mass="11515">MKFYLISDNVDTQLGMRLAGIEGKVVHERQEFLELLEEKMHDESIAIILMTTKLVQLAPEVISELKLRQKKPLLVEIPDRHGSSKIGETIDGYVSEAIGVKL</sequence>
<dbReference type="Proteomes" id="UP000824175">
    <property type="component" value="Unassembled WGS sequence"/>
</dbReference>
<dbReference type="EMBL" id="DVMJ01000011">
    <property type="protein sequence ID" value="HIU12781.1"/>
    <property type="molecule type" value="Genomic_DNA"/>
</dbReference>
<evidence type="ECO:0000256" key="1">
    <source>
        <dbReference type="ARBA" id="ARBA00010148"/>
    </source>
</evidence>
<protein>
    <submittedName>
        <fullName evidence="4">V-type ATP synthase subunit F</fullName>
    </submittedName>
</protein>
<proteinExistence type="inferred from homology"/>
<reference evidence="4" key="2">
    <citation type="journal article" date="2021" name="PeerJ">
        <title>Extensive microbial diversity within the chicken gut microbiome revealed by metagenomics and culture.</title>
        <authorList>
            <person name="Gilroy R."/>
            <person name="Ravi A."/>
            <person name="Getino M."/>
            <person name="Pursley I."/>
            <person name="Horton D.L."/>
            <person name="Alikhan N.F."/>
            <person name="Baker D."/>
            <person name="Gharbi K."/>
            <person name="Hall N."/>
            <person name="Watson M."/>
            <person name="Adriaenssens E.M."/>
            <person name="Foster-Nyarko E."/>
            <person name="Jarju S."/>
            <person name="Secka A."/>
            <person name="Antonio M."/>
            <person name="Oren A."/>
            <person name="Chaudhuri R.R."/>
            <person name="La Ragione R."/>
            <person name="Hildebrand F."/>
            <person name="Pallen M.J."/>
        </authorList>
    </citation>
    <scope>NUCLEOTIDE SEQUENCE</scope>
    <source>
        <strain evidence="4">CHK195-11698</strain>
    </source>
</reference>
<keyword evidence="3" id="KW-0406">Ion transport</keyword>